<evidence type="ECO:0000256" key="11">
    <source>
        <dbReference type="ARBA" id="ARBA00023049"/>
    </source>
</evidence>
<dbReference type="GO" id="GO:0005615">
    <property type="term" value="C:extracellular space"/>
    <property type="evidence" value="ECO:0007669"/>
    <property type="project" value="TreeGrafter"/>
</dbReference>
<name>A0A1S5QN46_TITSE</name>
<keyword evidence="7" id="KW-0479">Metal-binding</keyword>
<dbReference type="FunFam" id="3.40.630.10:FF:000013">
    <property type="entry name" value="carboxypeptidase N catalytic chain"/>
    <property type="match status" value="1"/>
</dbReference>
<comment type="cofactor">
    <cofactor evidence="1">
        <name>Zn(2+)</name>
        <dbReference type="ChEBI" id="CHEBI:29105"/>
    </cofactor>
</comment>
<dbReference type="EMBL" id="KR068529">
    <property type="protein sequence ID" value="AMO02546.1"/>
    <property type="molecule type" value="mRNA"/>
</dbReference>
<dbReference type="PROSITE" id="PS00133">
    <property type="entry name" value="CARBOXYPEPT_ZN_2"/>
    <property type="match status" value="1"/>
</dbReference>
<feature type="domain" description="Peptidase M14" evidence="15">
    <location>
        <begin position="28"/>
        <end position="343"/>
    </location>
</feature>
<keyword evidence="10" id="KW-0862">Zinc</keyword>
<evidence type="ECO:0000256" key="8">
    <source>
        <dbReference type="ARBA" id="ARBA00022729"/>
    </source>
</evidence>
<evidence type="ECO:0000256" key="9">
    <source>
        <dbReference type="ARBA" id="ARBA00022801"/>
    </source>
</evidence>
<dbReference type="AlphaFoldDB" id="A0A1S5QN46"/>
<evidence type="ECO:0000256" key="5">
    <source>
        <dbReference type="ARBA" id="ARBA00022645"/>
    </source>
</evidence>
<keyword evidence="11" id="KW-0482">Metalloprotease</keyword>
<evidence type="ECO:0000256" key="7">
    <source>
        <dbReference type="ARBA" id="ARBA00022723"/>
    </source>
</evidence>
<dbReference type="InterPro" id="IPR057247">
    <property type="entry name" value="CARBOXYPEPT_ZN_2"/>
</dbReference>
<dbReference type="SUPFAM" id="SSF49464">
    <property type="entry name" value="Carboxypeptidase regulatory domain-like"/>
    <property type="match status" value="1"/>
</dbReference>
<comment type="subcellular location">
    <subcellularLocation>
        <location evidence="2">Secreted</location>
    </subcellularLocation>
</comment>
<reference evidence="16" key="1">
    <citation type="submission" date="2015-04" db="EMBL/GenBank/DDBJ databases">
        <title>Proteases from Tityus serrulatus venom gland: venom proteases and peptide maturation.</title>
        <authorList>
            <person name="Carmo A.O."/>
            <person name="Martins A.P.V."/>
            <person name="Oliveira-Mendes B.B.R."/>
            <person name="Horta C.C.R."/>
            <person name="Dantas A.E."/>
            <person name="Kalapothakis E."/>
        </authorList>
    </citation>
    <scope>NUCLEOTIDE SEQUENCE</scope>
</reference>
<dbReference type="GO" id="GO:0004181">
    <property type="term" value="F:metallocarboxypeptidase activity"/>
    <property type="evidence" value="ECO:0007669"/>
    <property type="project" value="InterPro"/>
</dbReference>
<evidence type="ECO:0000313" key="16">
    <source>
        <dbReference type="EMBL" id="AMO02546.1"/>
    </source>
</evidence>
<keyword evidence="6" id="KW-0645">Protease</keyword>
<evidence type="ECO:0000256" key="6">
    <source>
        <dbReference type="ARBA" id="ARBA00022670"/>
    </source>
</evidence>
<keyword evidence="8 14" id="KW-0732">Signal</keyword>
<keyword evidence="12" id="KW-0325">Glycoprotein</keyword>
<dbReference type="GO" id="GO:0016485">
    <property type="term" value="P:protein processing"/>
    <property type="evidence" value="ECO:0007669"/>
    <property type="project" value="TreeGrafter"/>
</dbReference>
<dbReference type="Gene3D" id="2.60.40.1120">
    <property type="entry name" value="Carboxypeptidase-like, regulatory domain"/>
    <property type="match status" value="1"/>
</dbReference>
<organism evidence="16">
    <name type="scientific">Tityus serrulatus</name>
    <name type="common">Brazilian yellow scorpion</name>
    <dbReference type="NCBI Taxonomy" id="6887"/>
    <lineage>
        <taxon>Eukaryota</taxon>
        <taxon>Metazoa</taxon>
        <taxon>Ecdysozoa</taxon>
        <taxon>Arthropoda</taxon>
        <taxon>Chelicerata</taxon>
        <taxon>Arachnida</taxon>
        <taxon>Scorpiones</taxon>
        <taxon>Buthida</taxon>
        <taxon>Buthoidea</taxon>
        <taxon>Buthidae</taxon>
        <taxon>Tityus</taxon>
    </lineage>
</organism>
<dbReference type="InterPro" id="IPR050753">
    <property type="entry name" value="Peptidase_M14_domain"/>
</dbReference>
<evidence type="ECO:0000256" key="3">
    <source>
        <dbReference type="ARBA" id="ARBA00005988"/>
    </source>
</evidence>
<accession>A0A1S5QN46</accession>
<keyword evidence="5 16" id="KW-0121">Carboxypeptidase</keyword>
<dbReference type="CDD" id="cd03858">
    <property type="entry name" value="M14_CP_N-E_like"/>
    <property type="match status" value="1"/>
</dbReference>
<dbReference type="CDD" id="cd11308">
    <property type="entry name" value="Peptidase_M14NE-CP-C_like"/>
    <property type="match status" value="1"/>
</dbReference>
<dbReference type="PROSITE" id="PS00132">
    <property type="entry name" value="CARBOXYPEPT_ZN_1"/>
    <property type="match status" value="1"/>
</dbReference>
<feature type="chain" id="PRO_5012774566" evidence="14">
    <location>
        <begin position="19"/>
        <end position="472"/>
    </location>
</feature>
<dbReference type="Pfam" id="PF00246">
    <property type="entry name" value="Peptidase_M14"/>
    <property type="match status" value="1"/>
</dbReference>
<dbReference type="PANTHER" id="PTHR11532:SF93">
    <property type="entry name" value="CARBOXYPEPTIDASE E"/>
    <property type="match status" value="1"/>
</dbReference>
<evidence type="ECO:0000256" key="4">
    <source>
        <dbReference type="ARBA" id="ARBA00022525"/>
    </source>
</evidence>
<comment type="similarity">
    <text evidence="3 13">Belongs to the peptidase M14 family.</text>
</comment>
<dbReference type="PROSITE" id="PS52035">
    <property type="entry name" value="PEPTIDASE_M14"/>
    <property type="match status" value="1"/>
</dbReference>
<dbReference type="PANTHER" id="PTHR11532">
    <property type="entry name" value="PROTEASE M14 CARBOXYPEPTIDASE"/>
    <property type="match status" value="1"/>
</dbReference>
<evidence type="ECO:0000256" key="1">
    <source>
        <dbReference type="ARBA" id="ARBA00001947"/>
    </source>
</evidence>
<dbReference type="InterPro" id="IPR008969">
    <property type="entry name" value="CarboxyPept-like_regulatory"/>
</dbReference>
<feature type="active site" description="Proton donor/acceptor" evidence="13">
    <location>
        <position position="313"/>
    </location>
</feature>
<dbReference type="GO" id="GO:0008270">
    <property type="term" value="F:zinc ion binding"/>
    <property type="evidence" value="ECO:0007669"/>
    <property type="project" value="InterPro"/>
</dbReference>
<evidence type="ECO:0000256" key="12">
    <source>
        <dbReference type="ARBA" id="ARBA00023180"/>
    </source>
</evidence>
<evidence type="ECO:0000259" key="15">
    <source>
        <dbReference type="PROSITE" id="PS52035"/>
    </source>
</evidence>
<dbReference type="SUPFAM" id="SSF53187">
    <property type="entry name" value="Zn-dependent exopeptidases"/>
    <property type="match status" value="1"/>
</dbReference>
<dbReference type="Gene3D" id="3.40.630.10">
    <property type="entry name" value="Zn peptidases"/>
    <property type="match status" value="1"/>
</dbReference>
<protein>
    <submittedName>
        <fullName evidence="16">Carboxypeptidase E</fullName>
    </submittedName>
</protein>
<dbReference type="Pfam" id="PF13620">
    <property type="entry name" value="CarboxypepD_reg"/>
    <property type="match status" value="1"/>
</dbReference>
<evidence type="ECO:0000256" key="14">
    <source>
        <dbReference type="SAM" id="SignalP"/>
    </source>
</evidence>
<evidence type="ECO:0000256" key="2">
    <source>
        <dbReference type="ARBA" id="ARBA00004613"/>
    </source>
</evidence>
<keyword evidence="4" id="KW-0964">Secreted</keyword>
<dbReference type="PRINTS" id="PR00765">
    <property type="entry name" value="CRBOXYPTASEA"/>
</dbReference>
<keyword evidence="9" id="KW-0378">Hydrolase</keyword>
<dbReference type="InterPro" id="IPR000834">
    <property type="entry name" value="Peptidase_M14"/>
</dbReference>
<dbReference type="InterPro" id="IPR057246">
    <property type="entry name" value="CARBOXYPEPT_ZN_1"/>
</dbReference>
<feature type="signal peptide" evidence="14">
    <location>
        <begin position="1"/>
        <end position="18"/>
    </location>
</feature>
<dbReference type="SMART" id="SM00631">
    <property type="entry name" value="Zn_pept"/>
    <property type="match status" value="1"/>
</dbReference>
<evidence type="ECO:0000256" key="13">
    <source>
        <dbReference type="PROSITE-ProRule" id="PRU01379"/>
    </source>
</evidence>
<evidence type="ECO:0000256" key="10">
    <source>
        <dbReference type="ARBA" id="ARBA00022833"/>
    </source>
</evidence>
<sequence length="472" mass="53838">MEKLGWFLIISAIATGFSDDVPTGFVFKHHNNEELLQVLLDVHNKCPNITRLYELSHRSVRGQPLAVLEITKNPGKHEFLKPEFKYVGNMHGNEVLGREMLLALSSYLCNEYIKGNEDVQRLVNMTRIHILPSLNPDGWEMASKTNGDSWLKGRGNANEVDLNRDFPDLNQIVYEHNDDIDDRFNNHLFSKDAVDHKFQPETLAAMKWILKNPFVLSANLHGGALVANFPYDESFHHSSQEYTATPDDDTFRHLASSYSKAHKTMAADKSIACNGDDFSHQGGITNGAAWYSVAGGMQDFNYLGSNDFEITVELGCNKYPPASELEKEWFNNKDALINFIWQSHIGIKGVVKDAETDQPLSSVYIKTVNITDDKHRLINHDVTSVINGEYWRLLTPGKYEITALTPGYKAETETITVSNPPFQEAIRLDFALEPESSENYDNMMEEPTENKRYYDNTEFARFLRFFHKKKQI</sequence>
<proteinExistence type="evidence at transcript level"/>
<dbReference type="GO" id="GO:0006518">
    <property type="term" value="P:peptide metabolic process"/>
    <property type="evidence" value="ECO:0007669"/>
    <property type="project" value="TreeGrafter"/>
</dbReference>